<organism evidence="3 4">
    <name type="scientific">Formosa sediminum</name>
    <dbReference type="NCBI Taxonomy" id="2594004"/>
    <lineage>
        <taxon>Bacteria</taxon>
        <taxon>Pseudomonadati</taxon>
        <taxon>Bacteroidota</taxon>
        <taxon>Flavobacteriia</taxon>
        <taxon>Flavobacteriales</taxon>
        <taxon>Flavobacteriaceae</taxon>
        <taxon>Formosa</taxon>
    </lineage>
</organism>
<sequence length="98" mass="11286">MTEGSPKNSDKVFHFLAYCLLTLVWFSVFNYGYKWSQAKANVYTAVFSISFGVLIEYLQGHFTETRQFDVLDIIANSTGVIIMLLIIEIKNKTEHKKI</sequence>
<evidence type="ECO:0000313" key="4">
    <source>
        <dbReference type="Proteomes" id="UP000319209"/>
    </source>
</evidence>
<feature type="transmembrane region" description="Helical" evidence="1">
    <location>
        <begin position="40"/>
        <end position="58"/>
    </location>
</feature>
<feature type="transmembrane region" description="Helical" evidence="1">
    <location>
        <begin position="70"/>
        <end position="89"/>
    </location>
</feature>
<protein>
    <submittedName>
        <fullName evidence="3">VanZ family protein</fullName>
    </submittedName>
</protein>
<evidence type="ECO:0000313" key="3">
    <source>
        <dbReference type="EMBL" id="QDO95635.1"/>
    </source>
</evidence>
<dbReference type="OrthoDB" id="5472246at2"/>
<keyword evidence="1" id="KW-0472">Membrane</keyword>
<reference evidence="3 4" key="1">
    <citation type="submission" date="2019-07" db="EMBL/GenBank/DDBJ databases">
        <title>Genome sequencing for Formosa sp. PS13.</title>
        <authorList>
            <person name="Park S.-J."/>
        </authorList>
    </citation>
    <scope>NUCLEOTIDE SEQUENCE [LARGE SCALE GENOMIC DNA]</scope>
    <source>
        <strain evidence="3 4">PS13</strain>
    </source>
</reference>
<dbReference type="PANTHER" id="PTHR28008:SF1">
    <property type="entry name" value="DOMAIN PROTEIN, PUTATIVE (AFU_ORTHOLOGUE AFUA_3G10980)-RELATED"/>
    <property type="match status" value="1"/>
</dbReference>
<dbReference type="AlphaFoldDB" id="A0A516GVY4"/>
<dbReference type="Proteomes" id="UP000319209">
    <property type="component" value="Chromosome"/>
</dbReference>
<accession>A0A516GVY4</accession>
<dbReference type="EMBL" id="CP041637">
    <property type="protein sequence ID" value="QDO95635.1"/>
    <property type="molecule type" value="Genomic_DNA"/>
</dbReference>
<feature type="domain" description="VanZ-like" evidence="2">
    <location>
        <begin position="11"/>
        <end position="89"/>
    </location>
</feature>
<name>A0A516GVY4_9FLAO</name>
<dbReference type="KEGG" id="fop:FNB79_02780"/>
<dbReference type="PANTHER" id="PTHR28008">
    <property type="entry name" value="DOMAIN PROTEIN, PUTATIVE (AFU_ORTHOLOGUE AFUA_3G10980)-RELATED"/>
    <property type="match status" value="1"/>
</dbReference>
<gene>
    <name evidence="3" type="ORF">FNB79_02780</name>
</gene>
<evidence type="ECO:0000259" key="2">
    <source>
        <dbReference type="Pfam" id="PF04892"/>
    </source>
</evidence>
<dbReference type="InterPro" id="IPR006976">
    <property type="entry name" value="VanZ-like"/>
</dbReference>
<keyword evidence="1" id="KW-0812">Transmembrane</keyword>
<keyword evidence="4" id="KW-1185">Reference proteome</keyword>
<dbReference type="NCBIfam" id="NF037970">
    <property type="entry name" value="vanZ_1"/>
    <property type="match status" value="1"/>
</dbReference>
<proteinExistence type="predicted"/>
<feature type="transmembrane region" description="Helical" evidence="1">
    <location>
        <begin position="12"/>
        <end position="33"/>
    </location>
</feature>
<keyword evidence="1" id="KW-1133">Transmembrane helix</keyword>
<evidence type="ECO:0000256" key="1">
    <source>
        <dbReference type="SAM" id="Phobius"/>
    </source>
</evidence>
<dbReference type="Pfam" id="PF04892">
    <property type="entry name" value="VanZ"/>
    <property type="match status" value="1"/>
</dbReference>